<keyword evidence="2" id="KW-1133">Transmembrane helix</keyword>
<dbReference type="OrthoDB" id="339496at2157"/>
<proteinExistence type="predicted"/>
<organism evidence="3 4">
    <name type="scientific">Halonotius pteroides</name>
    <dbReference type="NCBI Taxonomy" id="268735"/>
    <lineage>
        <taxon>Archaea</taxon>
        <taxon>Methanobacteriati</taxon>
        <taxon>Methanobacteriota</taxon>
        <taxon>Stenosarchaea group</taxon>
        <taxon>Halobacteria</taxon>
        <taxon>Halobacteriales</taxon>
        <taxon>Haloferacaceae</taxon>
        <taxon>Halonotius</taxon>
    </lineage>
</organism>
<feature type="transmembrane region" description="Helical" evidence="2">
    <location>
        <begin position="20"/>
        <end position="42"/>
    </location>
</feature>
<evidence type="ECO:0000313" key="4">
    <source>
        <dbReference type="Proteomes" id="UP000281564"/>
    </source>
</evidence>
<gene>
    <name evidence="3" type="ORF">DP106_05520</name>
</gene>
<dbReference type="AlphaFoldDB" id="A0A3A6Q8E8"/>
<feature type="region of interest" description="Disordered" evidence="1">
    <location>
        <begin position="48"/>
        <end position="67"/>
    </location>
</feature>
<reference evidence="3 4" key="1">
    <citation type="submission" date="2018-06" db="EMBL/GenBank/DDBJ databases">
        <title>Halonotius sp. F13-13 a new haloarchaeeon isolated from a solar saltern from Isla Cristina, Huelva, Spain.</title>
        <authorList>
            <person name="Duran-Viseras A."/>
            <person name="Sanchez-Porro C."/>
            <person name="Ventosa A."/>
        </authorList>
    </citation>
    <scope>NUCLEOTIDE SEQUENCE [LARGE SCALE GENOMIC DNA]</scope>
    <source>
        <strain evidence="3 4">CECT 7525</strain>
    </source>
</reference>
<name>A0A3A6Q8E8_9EURY</name>
<keyword evidence="2" id="KW-0812">Transmembrane</keyword>
<dbReference type="EMBL" id="QMDW01000006">
    <property type="protein sequence ID" value="RJX50360.1"/>
    <property type="molecule type" value="Genomic_DNA"/>
</dbReference>
<protein>
    <submittedName>
        <fullName evidence="3">Uncharacterized protein</fullName>
    </submittedName>
</protein>
<comment type="caution">
    <text evidence="3">The sequence shown here is derived from an EMBL/GenBank/DDBJ whole genome shotgun (WGS) entry which is preliminary data.</text>
</comment>
<keyword evidence="4" id="KW-1185">Reference proteome</keyword>
<keyword evidence="2" id="KW-0472">Membrane</keyword>
<dbReference type="RefSeq" id="WP_120083937.1">
    <property type="nucleotide sequence ID" value="NZ_QMDW01000006.1"/>
</dbReference>
<evidence type="ECO:0000256" key="1">
    <source>
        <dbReference type="SAM" id="MobiDB-lite"/>
    </source>
</evidence>
<evidence type="ECO:0000256" key="2">
    <source>
        <dbReference type="SAM" id="Phobius"/>
    </source>
</evidence>
<evidence type="ECO:0000313" key="3">
    <source>
        <dbReference type="EMBL" id="RJX50360.1"/>
    </source>
</evidence>
<sequence>MSTSHADRSSERAVIDIINILSVAILLVITSSTAAVVGAAVFSGEFDDRGLQQNQADDDTPDRDVSVDTQSTAVGTTVTWTNPGDAAYVEIRDTEGNLLDTLQVSGQEKTVDQDQIEVYAIYEDGTETQIYQTGGG</sequence>
<accession>A0A3A6Q8E8</accession>
<dbReference type="Proteomes" id="UP000281564">
    <property type="component" value="Unassembled WGS sequence"/>
</dbReference>